<dbReference type="Proteomes" id="UP000631114">
    <property type="component" value="Unassembled WGS sequence"/>
</dbReference>
<accession>A0A835IJH0</accession>
<gene>
    <name evidence="1" type="ORF">IFM89_000949</name>
</gene>
<proteinExistence type="predicted"/>
<feature type="non-terminal residue" evidence="1">
    <location>
        <position position="1"/>
    </location>
</feature>
<keyword evidence="2" id="KW-1185">Reference proteome</keyword>
<dbReference type="PANTHER" id="PTHR36766:SF40">
    <property type="entry name" value="DISEASE RESISTANCE PROTEIN RGA3"/>
    <property type="match status" value="1"/>
</dbReference>
<organism evidence="1 2">
    <name type="scientific">Coptis chinensis</name>
    <dbReference type="NCBI Taxonomy" id="261450"/>
    <lineage>
        <taxon>Eukaryota</taxon>
        <taxon>Viridiplantae</taxon>
        <taxon>Streptophyta</taxon>
        <taxon>Embryophyta</taxon>
        <taxon>Tracheophyta</taxon>
        <taxon>Spermatophyta</taxon>
        <taxon>Magnoliopsida</taxon>
        <taxon>Ranunculales</taxon>
        <taxon>Ranunculaceae</taxon>
        <taxon>Coptidoideae</taxon>
        <taxon>Coptis</taxon>
    </lineage>
</organism>
<protein>
    <recommendedName>
        <fullName evidence="3">Disease resistance protein</fullName>
    </recommendedName>
</protein>
<dbReference type="EMBL" id="JADFTS010000002">
    <property type="protein sequence ID" value="KAF9618314.1"/>
    <property type="molecule type" value="Genomic_DNA"/>
</dbReference>
<dbReference type="InterPro" id="IPR032675">
    <property type="entry name" value="LRR_dom_sf"/>
</dbReference>
<name>A0A835IJH0_9MAGN</name>
<reference evidence="1 2" key="1">
    <citation type="submission" date="2020-10" db="EMBL/GenBank/DDBJ databases">
        <title>The Coptis chinensis genome and diversification of protoberbering-type alkaloids.</title>
        <authorList>
            <person name="Wang B."/>
            <person name="Shu S."/>
            <person name="Song C."/>
            <person name="Liu Y."/>
        </authorList>
    </citation>
    <scope>NUCLEOTIDE SEQUENCE [LARGE SCALE GENOMIC DNA]</scope>
    <source>
        <strain evidence="1">HL-2020</strain>
        <tissue evidence="1">Leaf</tissue>
    </source>
</reference>
<dbReference type="Gene3D" id="3.80.10.10">
    <property type="entry name" value="Ribonuclease Inhibitor"/>
    <property type="match status" value="2"/>
</dbReference>
<dbReference type="SUPFAM" id="SSF52058">
    <property type="entry name" value="L domain-like"/>
    <property type="match status" value="1"/>
</dbReference>
<dbReference type="PANTHER" id="PTHR36766">
    <property type="entry name" value="PLANT BROAD-SPECTRUM MILDEW RESISTANCE PROTEIN RPW8"/>
    <property type="match status" value="1"/>
</dbReference>
<dbReference type="AlphaFoldDB" id="A0A835IJH0"/>
<evidence type="ECO:0008006" key="3">
    <source>
        <dbReference type="Google" id="ProtNLM"/>
    </source>
</evidence>
<evidence type="ECO:0000313" key="1">
    <source>
        <dbReference type="EMBL" id="KAF9618314.1"/>
    </source>
</evidence>
<comment type="caution">
    <text evidence="1">The sequence shown here is derived from an EMBL/GenBank/DDBJ whole genome shotgun (WGS) entry which is preliminary data.</text>
</comment>
<dbReference type="OrthoDB" id="849094at2759"/>
<sequence length="333" mass="37728">MDSLKCIRNDFYGEGSVKGFPSLERLYLKKLCSLEEWYPSNENEREWLFPRLESMIIKDCPKLESFPFLPCVKHLALRSCKETIVRSLRSLPSLSSLVIYLIAELTFFPKGSLCNLTALKSLNIVRCRKLKSIPEEIENLTELTSLKLTDCQDLVSLPEGLQKLTSLTSFTIKSCKSLKSLPAMGIQGTKSSLCLLQIFRCDNLTSLSEGLQYLSSLELFVILGCSELELSKEDFQYLISLQTLRLKELPKLTSFPDIQNLNLLGDLEISKCENLRIFPQGLQCLTSIQSLRIEYVHRDLHAQIEKEKGKDWAKIVGALGLAPSLPSSFQYTN</sequence>
<evidence type="ECO:0000313" key="2">
    <source>
        <dbReference type="Proteomes" id="UP000631114"/>
    </source>
</evidence>